<evidence type="ECO:0000256" key="3">
    <source>
        <dbReference type="SAM" id="MobiDB-lite"/>
    </source>
</evidence>
<keyword evidence="4" id="KW-0472">Membrane</keyword>
<keyword evidence="2" id="KW-1015">Disulfide bond</keyword>
<dbReference type="GO" id="GO:0016020">
    <property type="term" value="C:membrane"/>
    <property type="evidence" value="ECO:0007669"/>
    <property type="project" value="InterPro"/>
</dbReference>
<comment type="caution">
    <text evidence="5">The sequence shown here is derived from an EMBL/GenBank/DDBJ whole genome shotgun (WGS) entry which is preliminary data.</text>
</comment>
<feature type="transmembrane region" description="Helical" evidence="4">
    <location>
        <begin position="614"/>
        <end position="638"/>
    </location>
</feature>
<evidence type="ECO:0000256" key="2">
    <source>
        <dbReference type="ARBA" id="ARBA00023157"/>
    </source>
</evidence>
<dbReference type="PANTHER" id="PTHR21329:SF3">
    <property type="entry name" value="PHOSPHATIDYLINOSITOL N-ACETYLGLUCOSAMINYLTRANSFERASE SUBUNIT Q"/>
    <property type="match status" value="1"/>
</dbReference>
<keyword evidence="4" id="KW-1133">Transmembrane helix</keyword>
<reference evidence="5 6" key="1">
    <citation type="submission" date="2019-09" db="EMBL/GenBank/DDBJ databases">
        <title>The hologenome of the rock-dwelling lichen Lasallia pustulata.</title>
        <authorList>
            <person name="Greshake Tzovaras B."/>
            <person name="Segers F."/>
            <person name="Bicker A."/>
            <person name="Dal Grande F."/>
            <person name="Otte J."/>
            <person name="Hankeln T."/>
            <person name="Schmitt I."/>
            <person name="Ebersberger I."/>
        </authorList>
    </citation>
    <scope>NUCLEOTIDE SEQUENCE [LARGE SCALE GENOMIC DNA]</scope>
    <source>
        <strain evidence="5">A1-1</strain>
    </source>
</reference>
<dbReference type="EMBL" id="VXIT01000012">
    <property type="protein sequence ID" value="KAA6408821.1"/>
    <property type="molecule type" value="Genomic_DNA"/>
</dbReference>
<dbReference type="InterPro" id="IPR007918">
    <property type="entry name" value="MDM35_apoptosis"/>
</dbReference>
<organism evidence="5 6">
    <name type="scientific">Lasallia pustulata</name>
    <dbReference type="NCBI Taxonomy" id="136370"/>
    <lineage>
        <taxon>Eukaryota</taxon>
        <taxon>Fungi</taxon>
        <taxon>Dikarya</taxon>
        <taxon>Ascomycota</taxon>
        <taxon>Pezizomycotina</taxon>
        <taxon>Lecanoromycetes</taxon>
        <taxon>OSLEUM clade</taxon>
        <taxon>Umbilicariomycetidae</taxon>
        <taxon>Umbilicariales</taxon>
        <taxon>Umbilicariaceae</taxon>
        <taxon>Lasallia</taxon>
    </lineage>
</organism>
<dbReference type="Pfam" id="PF05254">
    <property type="entry name" value="UPF0203"/>
    <property type="match status" value="1"/>
</dbReference>
<dbReference type="Pfam" id="PF05024">
    <property type="entry name" value="Gpi1"/>
    <property type="match status" value="1"/>
</dbReference>
<protein>
    <submittedName>
        <fullName evidence="5">N-acetylglucosaminyl transferase component Gpi1</fullName>
    </submittedName>
</protein>
<dbReference type="InterPro" id="IPR007720">
    <property type="entry name" value="PigQ/GPI1"/>
</dbReference>
<dbReference type="GO" id="GO:0016740">
    <property type="term" value="F:transferase activity"/>
    <property type="evidence" value="ECO:0007669"/>
    <property type="project" value="UniProtKB-KW"/>
</dbReference>
<name>A0A5M8PHF5_9LECA</name>
<feature type="transmembrane region" description="Helical" evidence="4">
    <location>
        <begin position="583"/>
        <end position="602"/>
    </location>
</feature>
<dbReference type="OrthoDB" id="70250at2759"/>
<keyword evidence="4" id="KW-0812">Transmembrane</keyword>
<feature type="region of interest" description="Disordered" evidence="3">
    <location>
        <begin position="299"/>
        <end position="322"/>
    </location>
</feature>
<keyword evidence="5" id="KW-0808">Transferase</keyword>
<proteinExistence type="inferred from homology"/>
<accession>A0A5M8PHF5</accession>
<feature type="transmembrane region" description="Helical" evidence="4">
    <location>
        <begin position="493"/>
        <end position="512"/>
    </location>
</feature>
<feature type="transmembrane region" description="Helical" evidence="4">
    <location>
        <begin position="105"/>
        <end position="125"/>
    </location>
</feature>
<feature type="transmembrane region" description="Helical" evidence="4">
    <location>
        <begin position="524"/>
        <end position="542"/>
    </location>
</feature>
<feature type="transmembrane region" description="Helical" evidence="4">
    <location>
        <begin position="554"/>
        <end position="571"/>
    </location>
</feature>
<gene>
    <name evidence="5" type="ORF">FRX48_07165</name>
</gene>
<comment type="similarity">
    <text evidence="1">Belongs to the TRIAP1/MDM35 family.</text>
</comment>
<sequence length="851" mass="96859">MSASLAPECNEMKERYDSCFLKWYSEKFLRGNSSTDECEPLFKEYKTCLTKALKEREHAPQLNPSCQALLHFLTLGIFIAGYITARWDLVTRLYELAIFAWDHSVVSRAAKGFAILSVFFFLFIVPVERVAAREASLHPRSSEGGISAREQLRRRGIFWPSDAPRNNRPGSIVGWRNSDLDVFVVTVLEDVEPRNVENALRVGTLFRNCPHPMARIFQLCGRSSMHVLGTVNPTTRPSAFDPHRLVAYTDSPSHLPQVFCPNELRITVQVIMFNRPSPWRMQYMSLEPISLILVDQPPSSGRLPQDADAEDTNEGDATSKKSSLIEKLRLHTVLTHSPSPKELSLPLILNQINCSSEIAQLLYKNIHLIGVRQKRSLSVSEMVVESASTVWDYFVMALRHLVTIWVYPIITRIFVVGLICHRVVAEVVLQILEWRPHPGSAALKDVSATAQQVDIRLQQFCYWPIQYLTLRKRKDDWNSVTDSHPDYIRFYNSLWLVANDVIIGIALGSYIIDNASWVALQINRALSGWTVEGLQSMILWLMDWPAGLKLNNELAAFLGDLFLWVIDYWAGCITSLKPYLPQVIYFIGFSSFAGASMPISLFSDLLSLLTLHIYSFYIASARIFDWQLTIIMSLFHLFRGKKHNVLRNRIDSCDYDLDQLLLGTILFTLLFFLLPTVIVFYLTFASARMAIITLKASLDTLLACLNHFPLFALMLRVKDSRRLPGGIRFELRDTPSVSSLSLSPHDSPPTSYIVLKSVPLSLRAMFDQYFQLGQRIRKHYLSPSVIFCLATGQFVPPIHRKNLYSLQYSMLPAQRAGIVEVWTRLTEKSTKTTNGTVKVPNGTHARRVYRA</sequence>
<feature type="transmembrane region" description="Helical" evidence="4">
    <location>
        <begin position="68"/>
        <end position="85"/>
    </location>
</feature>
<dbReference type="PANTHER" id="PTHR21329">
    <property type="entry name" value="PHOSPHATIDYLINOSITOL N-ACETYLGLUCOSAMINYLTRANSFERASE SUBUNIT Q-RELATED"/>
    <property type="match status" value="1"/>
</dbReference>
<evidence type="ECO:0000313" key="5">
    <source>
        <dbReference type="EMBL" id="KAA6408821.1"/>
    </source>
</evidence>
<feature type="transmembrane region" description="Helical" evidence="4">
    <location>
        <begin position="404"/>
        <end position="424"/>
    </location>
</feature>
<dbReference type="GO" id="GO:0005783">
    <property type="term" value="C:endoplasmic reticulum"/>
    <property type="evidence" value="ECO:0007669"/>
    <property type="project" value="TreeGrafter"/>
</dbReference>
<evidence type="ECO:0000256" key="1">
    <source>
        <dbReference type="ARBA" id="ARBA00006196"/>
    </source>
</evidence>
<feature type="transmembrane region" description="Helical" evidence="4">
    <location>
        <begin position="659"/>
        <end position="684"/>
    </location>
</feature>
<dbReference type="AlphaFoldDB" id="A0A5M8PHF5"/>
<dbReference type="Proteomes" id="UP000324767">
    <property type="component" value="Unassembled WGS sequence"/>
</dbReference>
<evidence type="ECO:0000256" key="4">
    <source>
        <dbReference type="SAM" id="Phobius"/>
    </source>
</evidence>
<dbReference type="PROSITE" id="PS51808">
    <property type="entry name" value="CHCH"/>
    <property type="match status" value="1"/>
</dbReference>
<dbReference type="GO" id="GO:0006506">
    <property type="term" value="P:GPI anchor biosynthetic process"/>
    <property type="evidence" value="ECO:0007669"/>
    <property type="project" value="InterPro"/>
</dbReference>
<evidence type="ECO:0000313" key="6">
    <source>
        <dbReference type="Proteomes" id="UP000324767"/>
    </source>
</evidence>